<comment type="subunit">
    <text evidence="6">Component of the large ribosomal subunit (LSU). Mature yeast ribosomes consist of a small (40S) and a large (60S) subunit. The 40S small subunit contains 1 molecule of ribosomal RNA (18S rRNA) and 33 different proteins (encoded by 57 genes). The large 60S subunit contains 3 rRNA molecules (25S, 5.8S and 5S rRNA) and 46 different proteins (encoded by 81 genes). The 5 acidic ribosomal P-proteins form the stalk structure of the 60S subunit. They are organized as a pentameric complex in which uL10/P0 interacts with 2 heterodimers, P1A-P2B and P1B-P2A.</text>
</comment>
<keyword evidence="4" id="KW-0689">Ribosomal protein</keyword>
<evidence type="ECO:0000313" key="9">
    <source>
        <dbReference type="Proteomes" id="UP001306508"/>
    </source>
</evidence>
<evidence type="ECO:0000256" key="6">
    <source>
        <dbReference type="ARBA" id="ARBA00063629"/>
    </source>
</evidence>
<evidence type="ECO:0000313" key="8">
    <source>
        <dbReference type="EMBL" id="KAK5778644.1"/>
    </source>
</evidence>
<comment type="function">
    <text evidence="1">Component of the ribosome, a large ribonucleoprotein complex responsible for the synthesis of proteins in the cell. The small ribosomal subunit (SSU) binds messenger RNAs (mRNAs) and translates the encoded message by selecting cognate aminoacyl-transfer RNA (tRNA) molecules. The large subunit (LSU) contains the ribosomal catalytic site termed the peptidyl transferase center (PTC), which catalyzes the formation of peptide bonds, thereby polymerizing the amino acids delivered by tRNAs into a polypeptide chain. The nascent polypeptides leave the ribosome through a tunnel in the LSU and interact with protein factors that function in enzymatic processing, targeting, and the membrane insertion of nascent chains at the exit of the ribosomal tunnel.</text>
</comment>
<dbReference type="PRINTS" id="PR00456">
    <property type="entry name" value="RIBOSOMALP2"/>
</dbReference>
<dbReference type="InterPro" id="IPR038716">
    <property type="entry name" value="P1/P2_N_sf"/>
</dbReference>
<dbReference type="PANTHER" id="PTHR21141:SF5">
    <property type="entry name" value="LARGE RIBOSOMAL SUBUNIT PROTEIN P2"/>
    <property type="match status" value="1"/>
</dbReference>
<dbReference type="HAMAP" id="MF_01478">
    <property type="entry name" value="Ribosomal_L12_arch"/>
    <property type="match status" value="1"/>
</dbReference>
<dbReference type="GO" id="GO:0022625">
    <property type="term" value="C:cytosolic large ribosomal subunit"/>
    <property type="evidence" value="ECO:0007669"/>
    <property type="project" value="InterPro"/>
</dbReference>
<dbReference type="Proteomes" id="UP001306508">
    <property type="component" value="Unassembled WGS sequence"/>
</dbReference>
<evidence type="ECO:0000256" key="7">
    <source>
        <dbReference type="SAM" id="MobiDB-lite"/>
    </source>
</evidence>
<dbReference type="Gene3D" id="1.10.10.1410">
    <property type="match status" value="1"/>
</dbReference>
<comment type="caution">
    <text evidence="8">The sequence shown here is derived from an EMBL/GenBank/DDBJ whole genome shotgun (WGS) entry which is preliminary data.</text>
</comment>
<evidence type="ECO:0000256" key="3">
    <source>
        <dbReference type="ARBA" id="ARBA00022553"/>
    </source>
</evidence>
<evidence type="ECO:0008006" key="10">
    <source>
        <dbReference type="Google" id="ProtNLM"/>
    </source>
</evidence>
<keyword evidence="9" id="KW-1185">Reference proteome</keyword>
<dbReference type="PANTHER" id="PTHR21141">
    <property type="entry name" value="60S ACIDIC RIBOSOMAL PROTEIN FAMILY MEMBER"/>
    <property type="match status" value="1"/>
</dbReference>
<name>A0AAN7WI68_9SACH</name>
<comment type="similarity">
    <text evidence="2">Belongs to the eukaryotic ribosomal protein P1/P2 family.</text>
</comment>
<dbReference type="InterPro" id="IPR027534">
    <property type="entry name" value="Ribosomal_P1/P2"/>
</dbReference>
<dbReference type="EMBL" id="JAWIZZ010000053">
    <property type="protein sequence ID" value="KAK5778644.1"/>
    <property type="molecule type" value="Genomic_DNA"/>
</dbReference>
<proteinExistence type="inferred from homology"/>
<sequence>MKYLAAYLLLNAAGNTPNAENVKSVLSAVGIEIDEERVSALVSSLEGKSIEELIEEGNTKLSSVPAAAPAAGAAGTAGAASGEAAEEAAAEEEEESDEDMGFGLFD</sequence>
<dbReference type="CDD" id="cd05833">
    <property type="entry name" value="Ribosomal_P2"/>
    <property type="match status" value="1"/>
</dbReference>
<dbReference type="GO" id="GO:0002182">
    <property type="term" value="P:cytoplasmic translational elongation"/>
    <property type="evidence" value="ECO:0007669"/>
    <property type="project" value="InterPro"/>
</dbReference>
<evidence type="ECO:0000256" key="1">
    <source>
        <dbReference type="ARBA" id="ARBA00004021"/>
    </source>
</evidence>
<gene>
    <name evidence="8" type="ORF">RI543_004315</name>
</gene>
<feature type="compositionally biased region" description="Low complexity" evidence="7">
    <location>
        <begin position="72"/>
        <end position="83"/>
    </location>
</feature>
<organism evidence="8 9">
    <name type="scientific">Arxiozyma heterogenica</name>
    <dbReference type="NCBI Taxonomy" id="278026"/>
    <lineage>
        <taxon>Eukaryota</taxon>
        <taxon>Fungi</taxon>
        <taxon>Dikarya</taxon>
        <taxon>Ascomycota</taxon>
        <taxon>Saccharomycotina</taxon>
        <taxon>Saccharomycetes</taxon>
        <taxon>Saccharomycetales</taxon>
        <taxon>Saccharomycetaceae</taxon>
        <taxon>Arxiozyma</taxon>
    </lineage>
</organism>
<feature type="region of interest" description="Disordered" evidence="7">
    <location>
        <begin position="72"/>
        <end position="106"/>
    </location>
</feature>
<keyword evidence="3" id="KW-0597">Phosphoprotein</keyword>
<dbReference type="InterPro" id="IPR001859">
    <property type="entry name" value="Ribosomal_P1/P2_euk"/>
</dbReference>
<evidence type="ECO:0000256" key="4">
    <source>
        <dbReference type="ARBA" id="ARBA00022980"/>
    </source>
</evidence>
<dbReference type="Pfam" id="PF00428">
    <property type="entry name" value="Ribosomal_60s"/>
    <property type="match status" value="1"/>
</dbReference>
<dbReference type="AlphaFoldDB" id="A0AAN7WI68"/>
<dbReference type="FunFam" id="1.10.10.1410:FF:000002">
    <property type="entry name" value="60S acidic ribosomal protein P2"/>
    <property type="match status" value="1"/>
</dbReference>
<evidence type="ECO:0000256" key="2">
    <source>
        <dbReference type="ARBA" id="ARBA00005436"/>
    </source>
</evidence>
<evidence type="ECO:0000256" key="5">
    <source>
        <dbReference type="ARBA" id="ARBA00023274"/>
    </source>
</evidence>
<dbReference type="InterPro" id="IPR044076">
    <property type="entry name" value="Ribosomal_P2"/>
</dbReference>
<protein>
    <recommendedName>
        <fullName evidence="10">60S acidic ribosomal protein P2</fullName>
    </recommendedName>
</protein>
<dbReference type="GO" id="GO:0003735">
    <property type="term" value="F:structural constituent of ribosome"/>
    <property type="evidence" value="ECO:0007669"/>
    <property type="project" value="InterPro"/>
</dbReference>
<keyword evidence="5" id="KW-0687">Ribonucleoprotein</keyword>
<feature type="compositionally biased region" description="Acidic residues" evidence="7">
    <location>
        <begin position="84"/>
        <end position="100"/>
    </location>
</feature>
<reference evidence="9" key="1">
    <citation type="submission" date="2023-07" db="EMBL/GenBank/DDBJ databases">
        <title>A draft genome of Kazachstania heterogenica Y-27499.</title>
        <authorList>
            <person name="Donic C."/>
            <person name="Kralova J.S."/>
            <person name="Fidel L."/>
            <person name="Ben-Dor S."/>
            <person name="Jung S."/>
        </authorList>
    </citation>
    <scope>NUCLEOTIDE SEQUENCE [LARGE SCALE GENOMIC DNA]</scope>
    <source>
        <strain evidence="9">Y27499</strain>
    </source>
</reference>
<accession>A0AAN7WI68</accession>